<keyword evidence="12" id="KW-0255">Endonuclease</keyword>
<dbReference type="GO" id="GO:0042781">
    <property type="term" value="F:3'-tRNA processing endoribonuclease activity"/>
    <property type="evidence" value="ECO:0007669"/>
    <property type="project" value="UniProtKB-EC"/>
</dbReference>
<dbReference type="EMBL" id="KZ992945">
    <property type="protein sequence ID" value="RKP06137.1"/>
    <property type="molecule type" value="Genomic_DNA"/>
</dbReference>
<feature type="compositionally biased region" description="Polar residues" evidence="24">
    <location>
        <begin position="145"/>
        <end position="155"/>
    </location>
</feature>
<evidence type="ECO:0000256" key="15">
    <source>
        <dbReference type="ARBA" id="ARBA00022946"/>
    </source>
</evidence>
<dbReference type="OrthoDB" id="527344at2759"/>
<accession>A0A4P9XK20</accession>
<evidence type="ECO:0000256" key="22">
    <source>
        <dbReference type="ARBA" id="ARBA00046098"/>
    </source>
</evidence>
<evidence type="ECO:0000313" key="27">
    <source>
        <dbReference type="EMBL" id="RKP06137.1"/>
    </source>
</evidence>
<evidence type="ECO:0000256" key="1">
    <source>
        <dbReference type="ARBA" id="ARBA00000402"/>
    </source>
</evidence>
<keyword evidence="10" id="KW-0540">Nuclease</keyword>
<evidence type="ECO:0000256" key="4">
    <source>
        <dbReference type="ARBA" id="ARBA00004305"/>
    </source>
</evidence>
<dbReference type="InterPro" id="IPR027794">
    <property type="entry name" value="tRNase_Z_dom"/>
</dbReference>
<evidence type="ECO:0000259" key="25">
    <source>
        <dbReference type="Pfam" id="PF12706"/>
    </source>
</evidence>
<evidence type="ECO:0000256" key="8">
    <source>
        <dbReference type="ARBA" id="ARBA00022553"/>
    </source>
</evidence>
<protein>
    <recommendedName>
        <fullName evidence="7">Zinc phosphodiesterase ELAC protein 2</fullName>
        <ecNumber evidence="6">3.1.26.11</ecNumber>
    </recommendedName>
    <alternativeName>
        <fullName evidence="21">ElaC homolog protein 2</fullName>
    </alternativeName>
    <alternativeName>
        <fullName evidence="19">Ribonuclease Z 2</fullName>
    </alternativeName>
    <alternativeName>
        <fullName evidence="20">tRNA 3 endonuclease 2</fullName>
    </alternativeName>
    <alternativeName>
        <fullName evidence="18">tRNase Z 2</fullName>
    </alternativeName>
</protein>
<feature type="region of interest" description="Disordered" evidence="24">
    <location>
        <begin position="145"/>
        <end position="193"/>
    </location>
</feature>
<comment type="subunit">
    <text evidence="23">Homodimer. Interacts with PTCD1.</text>
</comment>
<evidence type="ECO:0000256" key="2">
    <source>
        <dbReference type="ARBA" id="ARBA00001947"/>
    </source>
</evidence>
<dbReference type="Pfam" id="PF13691">
    <property type="entry name" value="Lactamase_B_4"/>
    <property type="match status" value="1"/>
</dbReference>
<keyword evidence="11" id="KW-0479">Metal-binding</keyword>
<evidence type="ECO:0000256" key="12">
    <source>
        <dbReference type="ARBA" id="ARBA00022759"/>
    </source>
</evidence>
<dbReference type="SUPFAM" id="SSF56281">
    <property type="entry name" value="Metallo-hydrolase/oxidoreductase"/>
    <property type="match status" value="2"/>
</dbReference>
<name>A0A4P9XK20_9FUNG</name>
<keyword evidence="28" id="KW-1185">Reference proteome</keyword>
<feature type="domain" description="tRNase Z endonuclease" evidence="26">
    <location>
        <begin position="6"/>
        <end position="65"/>
    </location>
</feature>
<keyword evidence="16" id="KW-0496">Mitochondrion</keyword>
<evidence type="ECO:0000256" key="14">
    <source>
        <dbReference type="ARBA" id="ARBA00022833"/>
    </source>
</evidence>
<feature type="compositionally biased region" description="Low complexity" evidence="24">
    <location>
        <begin position="799"/>
        <end position="812"/>
    </location>
</feature>
<feature type="compositionally biased region" description="Basic and acidic residues" evidence="24">
    <location>
        <begin position="823"/>
        <end position="832"/>
    </location>
</feature>
<dbReference type="Proteomes" id="UP000271241">
    <property type="component" value="Unassembled WGS sequence"/>
</dbReference>
<evidence type="ECO:0000313" key="28">
    <source>
        <dbReference type="Proteomes" id="UP000271241"/>
    </source>
</evidence>
<feature type="region of interest" description="Disordered" evidence="24">
    <location>
        <begin position="796"/>
        <end position="832"/>
    </location>
</feature>
<dbReference type="EC" id="3.1.26.11" evidence="6"/>
<evidence type="ECO:0000259" key="26">
    <source>
        <dbReference type="Pfam" id="PF13691"/>
    </source>
</evidence>
<dbReference type="FunFam" id="3.60.15.10:FF:000014">
    <property type="entry name" value="Zinc phosphodiesterase ELAC protein 2"/>
    <property type="match status" value="1"/>
</dbReference>
<reference evidence="28" key="1">
    <citation type="journal article" date="2018" name="Nat. Microbiol.">
        <title>Leveraging single-cell genomics to expand the fungal tree of life.</title>
        <authorList>
            <person name="Ahrendt S.R."/>
            <person name="Quandt C.A."/>
            <person name="Ciobanu D."/>
            <person name="Clum A."/>
            <person name="Salamov A."/>
            <person name="Andreopoulos B."/>
            <person name="Cheng J.F."/>
            <person name="Woyke T."/>
            <person name="Pelin A."/>
            <person name="Henrissat B."/>
            <person name="Reynolds N.K."/>
            <person name="Benny G.L."/>
            <person name="Smith M.E."/>
            <person name="James T.Y."/>
            <person name="Grigoriev I.V."/>
        </authorList>
    </citation>
    <scope>NUCLEOTIDE SEQUENCE [LARGE SCALE GENOMIC DNA]</scope>
    <source>
        <strain evidence="28">RSA 1356</strain>
    </source>
</reference>
<comment type="subcellular location">
    <subcellularLocation>
        <location evidence="4">Mitochondrion matrix</location>
    </subcellularLocation>
    <subcellularLocation>
        <location evidence="3">Nucleus</location>
    </subcellularLocation>
</comment>
<proteinExistence type="inferred from homology"/>
<gene>
    <name evidence="27" type="ORF">THASP1DRAFT_18863</name>
</gene>
<comment type="catalytic activity">
    <reaction evidence="1">
        <text>Endonucleolytic cleavage of RNA, removing extra 3' nucleotides from tRNA precursor, generating 3' termini of tRNAs. A 3'-hydroxy group is left at the tRNA terminus and a 5'-phosphoryl group is left at the trailer molecule.</text>
        <dbReference type="EC" id="3.1.26.11"/>
    </reaction>
</comment>
<evidence type="ECO:0000256" key="3">
    <source>
        <dbReference type="ARBA" id="ARBA00004123"/>
    </source>
</evidence>
<evidence type="ECO:0000256" key="6">
    <source>
        <dbReference type="ARBA" id="ARBA00012477"/>
    </source>
</evidence>
<feature type="compositionally biased region" description="Low complexity" evidence="24">
    <location>
        <begin position="177"/>
        <end position="191"/>
    </location>
</feature>
<keyword evidence="13" id="KW-0378">Hydrolase</keyword>
<dbReference type="InterPro" id="IPR047151">
    <property type="entry name" value="RNZ2-like"/>
</dbReference>
<dbReference type="Pfam" id="PF12706">
    <property type="entry name" value="Lactamase_B_2"/>
    <property type="match status" value="1"/>
</dbReference>
<evidence type="ECO:0000256" key="18">
    <source>
        <dbReference type="ARBA" id="ARBA00030689"/>
    </source>
</evidence>
<evidence type="ECO:0000256" key="21">
    <source>
        <dbReference type="ARBA" id="ARBA00032616"/>
    </source>
</evidence>
<feature type="domain" description="Metallo-beta-lactamase" evidence="25">
    <location>
        <begin position="521"/>
        <end position="746"/>
    </location>
</feature>
<evidence type="ECO:0000256" key="17">
    <source>
        <dbReference type="ARBA" id="ARBA00023242"/>
    </source>
</evidence>
<evidence type="ECO:0000256" key="16">
    <source>
        <dbReference type="ARBA" id="ARBA00023128"/>
    </source>
</evidence>
<evidence type="ECO:0000256" key="9">
    <source>
        <dbReference type="ARBA" id="ARBA00022694"/>
    </source>
</evidence>
<evidence type="ECO:0000256" key="20">
    <source>
        <dbReference type="ARBA" id="ARBA00032104"/>
    </source>
</evidence>
<keyword evidence="17" id="KW-0539">Nucleus</keyword>
<dbReference type="AlphaFoldDB" id="A0A4P9XK20"/>
<evidence type="ECO:0000256" key="23">
    <source>
        <dbReference type="ARBA" id="ARBA00047136"/>
    </source>
</evidence>
<dbReference type="GO" id="GO:1990180">
    <property type="term" value="P:mitochondrial tRNA 3'-end processing"/>
    <property type="evidence" value="ECO:0007669"/>
    <property type="project" value="TreeGrafter"/>
</dbReference>
<evidence type="ECO:0000256" key="24">
    <source>
        <dbReference type="SAM" id="MobiDB-lite"/>
    </source>
</evidence>
<evidence type="ECO:0000256" key="19">
    <source>
        <dbReference type="ARBA" id="ARBA00030729"/>
    </source>
</evidence>
<dbReference type="PANTHER" id="PTHR12553:SF49">
    <property type="entry name" value="ZINC PHOSPHODIESTERASE ELAC PROTEIN 2"/>
    <property type="match status" value="1"/>
</dbReference>
<keyword evidence="8" id="KW-0597">Phosphoprotein</keyword>
<evidence type="ECO:0000256" key="7">
    <source>
        <dbReference type="ARBA" id="ARBA00013357"/>
    </source>
</evidence>
<organism evidence="27 28">
    <name type="scientific">Thamnocephalis sphaerospora</name>
    <dbReference type="NCBI Taxonomy" id="78915"/>
    <lineage>
        <taxon>Eukaryota</taxon>
        <taxon>Fungi</taxon>
        <taxon>Fungi incertae sedis</taxon>
        <taxon>Zoopagomycota</taxon>
        <taxon>Zoopagomycotina</taxon>
        <taxon>Zoopagomycetes</taxon>
        <taxon>Zoopagales</taxon>
        <taxon>Sigmoideomycetaceae</taxon>
        <taxon>Thamnocephalis</taxon>
    </lineage>
</organism>
<dbReference type="GO" id="GO:0005634">
    <property type="term" value="C:nucleus"/>
    <property type="evidence" value="ECO:0007669"/>
    <property type="project" value="UniProtKB-SubCell"/>
</dbReference>
<keyword evidence="15" id="KW-0809">Transit peptide</keyword>
<comment type="function">
    <text evidence="22">Zinc phosphodiesterase, which displays mitochondrial tRNA 3'-processing endonuclease activity. Involved in tRNA maturation, by removing a 3'-trailer from precursor tRNA. Associates with mitochondrial DNA complexes at the nucleoids to initiate RNA processing and ribosome assembly.</text>
</comment>
<comment type="cofactor">
    <cofactor evidence="2">
        <name>Zn(2+)</name>
        <dbReference type="ChEBI" id="CHEBI:29105"/>
    </cofactor>
</comment>
<dbReference type="CDD" id="cd07718">
    <property type="entry name" value="RNaseZ_ELAC1_ELAC2-C-term-like_MBL-fold"/>
    <property type="match status" value="1"/>
</dbReference>
<evidence type="ECO:0000256" key="10">
    <source>
        <dbReference type="ARBA" id="ARBA00022722"/>
    </source>
</evidence>
<comment type="similarity">
    <text evidence="5">Belongs to the RNase Z family.</text>
</comment>
<dbReference type="Gene3D" id="3.60.15.10">
    <property type="entry name" value="Ribonuclease Z/Hydroxyacylglutathione hydrolase-like"/>
    <property type="match status" value="2"/>
</dbReference>
<dbReference type="STRING" id="78915.A0A4P9XK20"/>
<sequence length="832" mass="91501">MRWFAQVIGSANADTTPSVVVHFDSQRYLFNCGEGTQRLFVENGVRAIKIANIFLTRLRWECTGGVPGMILTVADAGVKRITFHAGPNATHFIAANRHFVARSAMSVRVNEYGTAGEEDVFFRDENMTVHAVPIVDDGQAAHMLGSSSDYDSGNDTKVAPNFAKGHGAKRKRELRSDSGSETSEASSSADADPMEIRRQLVTMMFPGLEKKTALAYQVEAARKMFASQLPRTRPSNVALCFIGQGHKVPGRFDPKAAKALGLKPGPLFAELKNGKSITAPDGSVVRPEQVLGPSRSGAIFIVVDCPSPEYISSLIAAEKLQTQRAARGDDAPRCIFHMLGEGVLEDPRFQAWMAGFSDTTQHIVAARDYTADVMQYQKSAQCQLKLNKLDADIFPISYHRNEAALSLAKTLPGMKNVCEAETGLICMMEPKPGLDRQEVRPREDFSVTGRLAAEIDADQVFCAAIKEAHASVASKLNEHANDATPGGDIMITTLGTGSAVPSKYRNVSATFLTIPDVGTVFLDAGEGTYGQLYRHLGPEGSAQRMSVEECLRQLRCIFVSHLHADHHLGVIRLLLHWQQVRDLDIMALGDDADHQPLYIIAPSRFRTWLHEYNGVERLHLSKIRFICATDLLYNRESPRAFAREHIDGLNEMLGTDAVRTTNVIHCPMAYGISIEHRQGWKVVYSGDTRPCNSLVEMGKDATLLIHEATLEDDMIKEAIEKKHSTTAEAVQIGQRMGARSVLLTHFSQRYPRVPPLNDSAQRTGVAFDMMSVRIRDLWKVPLLLPGVRALFPEDDEEAVAAASEGAASDNEALLPQGQRKQKGSSDRKKSKT</sequence>
<keyword evidence="9" id="KW-0819">tRNA processing</keyword>
<dbReference type="GO" id="GO:0046872">
    <property type="term" value="F:metal ion binding"/>
    <property type="evidence" value="ECO:0007669"/>
    <property type="project" value="UniProtKB-KW"/>
</dbReference>
<dbReference type="InterPro" id="IPR001279">
    <property type="entry name" value="Metallo-B-lactamas"/>
</dbReference>
<evidence type="ECO:0000256" key="11">
    <source>
        <dbReference type="ARBA" id="ARBA00022723"/>
    </source>
</evidence>
<keyword evidence="14" id="KW-0862">Zinc</keyword>
<dbReference type="PANTHER" id="PTHR12553">
    <property type="entry name" value="ZINC PHOSPHODIESTERASE ELAC PROTEIN 2"/>
    <property type="match status" value="1"/>
</dbReference>
<dbReference type="InterPro" id="IPR036866">
    <property type="entry name" value="RibonucZ/Hydroxyglut_hydro"/>
</dbReference>
<evidence type="ECO:0000256" key="13">
    <source>
        <dbReference type="ARBA" id="ARBA00022801"/>
    </source>
</evidence>
<evidence type="ECO:0000256" key="5">
    <source>
        <dbReference type="ARBA" id="ARBA00007823"/>
    </source>
</evidence>
<dbReference type="GO" id="GO:0042645">
    <property type="term" value="C:mitochondrial nucleoid"/>
    <property type="evidence" value="ECO:0007669"/>
    <property type="project" value="UniProtKB-ARBA"/>
</dbReference>